<dbReference type="PANTHER" id="PTHR13326:SF21">
    <property type="entry name" value="PSEUDOURIDYLATE SYNTHASE PUS7L"/>
    <property type="match status" value="1"/>
</dbReference>
<feature type="compositionally biased region" description="Polar residues" evidence="3">
    <location>
        <begin position="1"/>
        <end position="15"/>
    </location>
</feature>
<dbReference type="GO" id="GO:0001522">
    <property type="term" value="P:pseudouridine synthesis"/>
    <property type="evidence" value="ECO:0007669"/>
    <property type="project" value="InterPro"/>
</dbReference>
<feature type="compositionally biased region" description="Polar residues" evidence="3">
    <location>
        <begin position="222"/>
        <end position="231"/>
    </location>
</feature>
<dbReference type="PANTHER" id="PTHR13326">
    <property type="entry name" value="TRNA PSEUDOURIDINE SYNTHASE D"/>
    <property type="match status" value="1"/>
</dbReference>
<feature type="compositionally biased region" description="Polar residues" evidence="3">
    <location>
        <begin position="238"/>
        <end position="259"/>
    </location>
</feature>
<evidence type="ECO:0000259" key="4">
    <source>
        <dbReference type="PROSITE" id="PS50984"/>
    </source>
</evidence>
<sequence length="829" mass="92652">MESPSTNAVGSLCSTSKKREASAEIGGTEAKKGRPELRTQTSSSQTAKPNNDSKTLLDTIDMTQTCLSEEQVGIQCYINTHLPTFSAILKHRFTDFLVYEVDKAGEVVRLKDITEHREPGEEPAPVSKNEKDGQKDTAASKAAYATEWPADGEAKLVGILSEQKIAQLKEFVCRGPQKSNRSSKQSKGRDNKRPDRRGPKNNKGPAADAEKIAEAPKDESKLVTNDSTLSTPHEDQPTESSKVQVTSEPIEPQNETSILSDLKWRTRTSQISNSESTSARAKPIDCKEQRKKFHQVFRDVFQGRLATAHKEAEGGGAVVEISWAPPGGNQERKGRSNFFSLQFTRQFLIHFEMNEKSARPIDVNPPYIHFTLQKTNRETQEALSILANLLHCHVSRDLGICGTKDKRSVSCQRVSFKRGRKTIQQVWSTVNRAKNGRKGGGPVVFRERGDKGIRVGDFTYEADPLKLGDLSGNRFVIVLRDVVPSEPEVLKDAVDALSKSGFLNYFGMQRFGTTAVGTHLIGLSLLRADWDLAIDLIMRKKLGETQDAEHARSVWEQTKDPQTTLDLMPKRCVAERFLQFFSKQSALTDKVGALASIPKNLKMMYIHAYQSYIWNTILSERVRLYGCAKPVVGDLILVKDGGHEIVDDDIDGDVDSVDDTVKVLRDEDECGLYTIHDVVLPLIGYKVKYPENQLGQMYIDMMKRDGLDPKKLQRSQAEYSMGGAYRKILHMPTDVKCKLYEYEDPDLPLSQADEDVLLGMKMPELVPWSSTSIKTDQEPIKNLALKVELTLGSSAYATMALREILKSDTGKEAQSKMTLRMRERMAKST</sequence>
<evidence type="ECO:0000313" key="6">
    <source>
        <dbReference type="Proteomes" id="UP000886653"/>
    </source>
</evidence>
<feature type="region of interest" description="Disordered" evidence="3">
    <location>
        <begin position="1"/>
        <end position="54"/>
    </location>
</feature>
<dbReference type="GO" id="GO:0003723">
    <property type="term" value="F:RNA binding"/>
    <property type="evidence" value="ECO:0007669"/>
    <property type="project" value="InterPro"/>
</dbReference>
<feature type="compositionally biased region" description="Basic and acidic residues" evidence="3">
    <location>
        <begin position="187"/>
        <end position="198"/>
    </location>
</feature>
<dbReference type="PIRSF" id="PIRSF037016">
    <property type="entry name" value="Pseudouridin_synth_euk_prd"/>
    <property type="match status" value="1"/>
</dbReference>
<proteinExistence type="inferred from homology"/>
<comment type="caution">
    <text evidence="5">The sequence shown here is derived from an EMBL/GenBank/DDBJ whole genome shotgun (WGS) entry which is preliminary data.</text>
</comment>
<dbReference type="AlphaFoldDB" id="A0A9P6TAD7"/>
<dbReference type="Proteomes" id="UP000886653">
    <property type="component" value="Unassembled WGS sequence"/>
</dbReference>
<dbReference type="Gene3D" id="3.30.2350.20">
    <property type="entry name" value="TruD, catalytic domain"/>
    <property type="match status" value="2"/>
</dbReference>
<dbReference type="PROSITE" id="PS50984">
    <property type="entry name" value="TRUD"/>
    <property type="match status" value="1"/>
</dbReference>
<feature type="domain" description="TRUD" evidence="4">
    <location>
        <begin position="501"/>
        <end position="731"/>
    </location>
</feature>
<evidence type="ECO:0000256" key="2">
    <source>
        <dbReference type="ARBA" id="ARBA00023235"/>
    </source>
</evidence>
<dbReference type="SUPFAM" id="SSF55120">
    <property type="entry name" value="Pseudouridine synthase"/>
    <property type="match status" value="1"/>
</dbReference>
<dbReference type="InterPro" id="IPR001656">
    <property type="entry name" value="PsdUridine_synth_TruD"/>
</dbReference>
<feature type="compositionally biased region" description="Basic and acidic residues" evidence="3">
    <location>
        <begin position="208"/>
        <end position="221"/>
    </location>
</feature>
<feature type="compositionally biased region" description="Polar residues" evidence="3">
    <location>
        <begin position="38"/>
        <end position="54"/>
    </location>
</feature>
<dbReference type="CDD" id="cd02576">
    <property type="entry name" value="PseudoU_synth_ScPUS7"/>
    <property type="match status" value="1"/>
</dbReference>
<dbReference type="OrthoDB" id="447290at2759"/>
<organism evidence="5 6">
    <name type="scientific">Cronartium quercuum f. sp. fusiforme G11</name>
    <dbReference type="NCBI Taxonomy" id="708437"/>
    <lineage>
        <taxon>Eukaryota</taxon>
        <taxon>Fungi</taxon>
        <taxon>Dikarya</taxon>
        <taxon>Basidiomycota</taxon>
        <taxon>Pucciniomycotina</taxon>
        <taxon>Pucciniomycetes</taxon>
        <taxon>Pucciniales</taxon>
        <taxon>Coleosporiaceae</taxon>
        <taxon>Cronartium</taxon>
    </lineage>
</organism>
<evidence type="ECO:0000256" key="1">
    <source>
        <dbReference type="ARBA" id="ARBA00007953"/>
    </source>
</evidence>
<protein>
    <recommendedName>
        <fullName evidence="4">TRUD domain-containing protein</fullName>
    </recommendedName>
</protein>
<feature type="region of interest" description="Disordered" evidence="3">
    <location>
        <begin position="171"/>
        <end position="261"/>
    </location>
</feature>
<feature type="region of interest" description="Disordered" evidence="3">
    <location>
        <begin position="112"/>
        <end position="146"/>
    </location>
</feature>
<dbReference type="Pfam" id="PF01142">
    <property type="entry name" value="TruD"/>
    <property type="match status" value="1"/>
</dbReference>
<dbReference type="InterPro" id="IPR020103">
    <property type="entry name" value="PsdUridine_synth_cat_dom_sf"/>
</dbReference>
<dbReference type="GO" id="GO:0005634">
    <property type="term" value="C:nucleus"/>
    <property type="evidence" value="ECO:0007669"/>
    <property type="project" value="TreeGrafter"/>
</dbReference>
<evidence type="ECO:0000256" key="3">
    <source>
        <dbReference type="SAM" id="MobiDB-lite"/>
    </source>
</evidence>
<dbReference type="EMBL" id="MU167282">
    <property type="protein sequence ID" value="KAG0145102.1"/>
    <property type="molecule type" value="Genomic_DNA"/>
</dbReference>
<keyword evidence="6" id="KW-1185">Reference proteome</keyword>
<comment type="similarity">
    <text evidence="1">Belongs to the pseudouridine synthase TruD family.</text>
</comment>
<evidence type="ECO:0000313" key="5">
    <source>
        <dbReference type="EMBL" id="KAG0145102.1"/>
    </source>
</evidence>
<keyword evidence="2" id="KW-0413">Isomerase</keyword>
<dbReference type="InterPro" id="IPR011760">
    <property type="entry name" value="PsdUridine_synth_TruD_insert"/>
</dbReference>
<dbReference type="NCBIfam" id="TIGR00094">
    <property type="entry name" value="tRNA_TruD_broad"/>
    <property type="match status" value="1"/>
</dbReference>
<reference evidence="5" key="1">
    <citation type="submission" date="2013-11" db="EMBL/GenBank/DDBJ databases">
        <title>Genome sequence of the fusiform rust pathogen reveals effectors for host alternation and coevolution with pine.</title>
        <authorList>
            <consortium name="DOE Joint Genome Institute"/>
            <person name="Smith K."/>
            <person name="Pendleton A."/>
            <person name="Kubisiak T."/>
            <person name="Anderson C."/>
            <person name="Salamov A."/>
            <person name="Aerts A."/>
            <person name="Riley R."/>
            <person name="Clum A."/>
            <person name="Lindquist E."/>
            <person name="Ence D."/>
            <person name="Campbell M."/>
            <person name="Kronenberg Z."/>
            <person name="Feau N."/>
            <person name="Dhillon B."/>
            <person name="Hamelin R."/>
            <person name="Burleigh J."/>
            <person name="Smith J."/>
            <person name="Yandell M."/>
            <person name="Nelson C."/>
            <person name="Grigoriev I."/>
            <person name="Davis J."/>
        </authorList>
    </citation>
    <scope>NUCLEOTIDE SEQUENCE</scope>
    <source>
        <strain evidence="5">G11</strain>
    </source>
</reference>
<gene>
    <name evidence="5" type="ORF">CROQUDRAFT_108012</name>
</gene>
<dbReference type="InterPro" id="IPR042214">
    <property type="entry name" value="TruD_catalytic"/>
</dbReference>
<name>A0A9P6TAD7_9BASI</name>
<dbReference type="GO" id="GO:0009982">
    <property type="term" value="F:pseudouridine synthase activity"/>
    <property type="evidence" value="ECO:0007669"/>
    <property type="project" value="InterPro"/>
</dbReference>
<accession>A0A9P6TAD7</accession>